<feature type="domain" description="OmpR/PhoB-type" evidence="9">
    <location>
        <begin position="119"/>
        <end position="213"/>
    </location>
</feature>
<dbReference type="PANTHER" id="PTHR48111">
    <property type="entry name" value="REGULATOR OF RPOS"/>
    <property type="match status" value="1"/>
</dbReference>
<evidence type="ECO:0000256" key="5">
    <source>
        <dbReference type="ARBA" id="ARBA00023163"/>
    </source>
</evidence>
<dbReference type="InterPro" id="IPR001789">
    <property type="entry name" value="Sig_transdc_resp-reg_receiver"/>
</dbReference>
<keyword evidence="5" id="KW-0804">Transcription</keyword>
<dbReference type="InterPro" id="IPR001867">
    <property type="entry name" value="OmpR/PhoB-type_DNA-bd"/>
</dbReference>
<dbReference type="PROSITE" id="PS51755">
    <property type="entry name" value="OMPR_PHOB"/>
    <property type="match status" value="1"/>
</dbReference>
<sequence length="214" mass="24692">MKILLLEDNERLSDLIIEALDQSRYQVDAFSDGKKALEAIDNGYDCFILDINVPGIDGLTLLKEIRFLDSQTPAIIISANIDLETIKEAYCDGCDEYLKKPFYVDELVFKVDKLCKPTHTKLHFSETVFFDTHAQLLYENNEEVKLAKKEILLLNLMAKHLDKIITFEMIECYVWEGELTSLENVRALVKRLRKKLPSETLLSQGGMGYKLRYM</sequence>
<reference evidence="10" key="1">
    <citation type="submission" date="2021-02" db="EMBL/GenBank/DDBJ databases">
        <title>Sulfurospirillum tamanensis sp. nov.</title>
        <authorList>
            <person name="Frolova A."/>
            <person name="Merkel A."/>
            <person name="Slobodkin A."/>
        </authorList>
    </citation>
    <scope>NUCLEOTIDE SEQUENCE</scope>
    <source>
        <strain evidence="10">T05b</strain>
    </source>
</reference>
<dbReference type="Pfam" id="PF00072">
    <property type="entry name" value="Response_reg"/>
    <property type="match status" value="1"/>
</dbReference>
<evidence type="ECO:0000256" key="3">
    <source>
        <dbReference type="ARBA" id="ARBA00023015"/>
    </source>
</evidence>
<dbReference type="SUPFAM" id="SSF52172">
    <property type="entry name" value="CheY-like"/>
    <property type="match status" value="1"/>
</dbReference>
<evidence type="ECO:0000256" key="4">
    <source>
        <dbReference type="ARBA" id="ARBA00023125"/>
    </source>
</evidence>
<gene>
    <name evidence="10" type="ORF">JWV37_07330</name>
</gene>
<dbReference type="Proteomes" id="UP000703590">
    <property type="component" value="Unassembled WGS sequence"/>
</dbReference>
<organism evidence="10 11">
    <name type="scientific">Sulfurospirillum tamanense</name>
    <dbReference type="NCBI Taxonomy" id="2813362"/>
    <lineage>
        <taxon>Bacteria</taxon>
        <taxon>Pseudomonadati</taxon>
        <taxon>Campylobacterota</taxon>
        <taxon>Epsilonproteobacteria</taxon>
        <taxon>Campylobacterales</taxon>
        <taxon>Sulfurospirillaceae</taxon>
        <taxon>Sulfurospirillum</taxon>
    </lineage>
</organism>
<evidence type="ECO:0000256" key="7">
    <source>
        <dbReference type="PROSITE-ProRule" id="PRU01091"/>
    </source>
</evidence>
<dbReference type="InterPro" id="IPR039420">
    <property type="entry name" value="WalR-like"/>
</dbReference>
<keyword evidence="3" id="KW-0805">Transcription regulation</keyword>
<evidence type="ECO:0000313" key="10">
    <source>
        <dbReference type="EMBL" id="MBN2964587.1"/>
    </source>
</evidence>
<feature type="modified residue" description="4-aspartylphosphate" evidence="6">
    <location>
        <position position="50"/>
    </location>
</feature>
<protein>
    <submittedName>
        <fullName evidence="10">Response regulator transcription factor</fullName>
    </submittedName>
</protein>
<dbReference type="EMBL" id="JAFHKK010000014">
    <property type="protein sequence ID" value="MBN2964587.1"/>
    <property type="molecule type" value="Genomic_DNA"/>
</dbReference>
<dbReference type="SMART" id="SM00862">
    <property type="entry name" value="Trans_reg_C"/>
    <property type="match status" value="1"/>
</dbReference>
<name>A0ABS2WSE1_9BACT</name>
<dbReference type="InterPro" id="IPR011006">
    <property type="entry name" value="CheY-like_superfamily"/>
</dbReference>
<reference evidence="10" key="2">
    <citation type="submission" date="2021-02" db="EMBL/GenBank/DDBJ databases">
        <authorList>
            <person name="Merkel A.Y."/>
        </authorList>
    </citation>
    <scope>NUCLEOTIDE SEQUENCE</scope>
    <source>
        <strain evidence="10">T05b</strain>
    </source>
</reference>
<evidence type="ECO:0000256" key="2">
    <source>
        <dbReference type="ARBA" id="ARBA00023012"/>
    </source>
</evidence>
<keyword evidence="1 6" id="KW-0597">Phosphoprotein</keyword>
<feature type="DNA-binding region" description="OmpR/PhoB-type" evidence="7">
    <location>
        <begin position="119"/>
        <end position="213"/>
    </location>
</feature>
<proteinExistence type="predicted"/>
<evidence type="ECO:0000256" key="6">
    <source>
        <dbReference type="PROSITE-ProRule" id="PRU00169"/>
    </source>
</evidence>
<keyword evidence="2" id="KW-0902">Two-component regulatory system</keyword>
<dbReference type="RefSeq" id="WP_205459139.1">
    <property type="nucleotide sequence ID" value="NZ_JAFHKK010000014.1"/>
</dbReference>
<feature type="domain" description="Response regulatory" evidence="8">
    <location>
        <begin position="2"/>
        <end position="115"/>
    </location>
</feature>
<dbReference type="InterPro" id="IPR016032">
    <property type="entry name" value="Sig_transdc_resp-reg_C-effctor"/>
</dbReference>
<evidence type="ECO:0000313" key="11">
    <source>
        <dbReference type="Proteomes" id="UP000703590"/>
    </source>
</evidence>
<dbReference type="SUPFAM" id="SSF46894">
    <property type="entry name" value="C-terminal effector domain of the bipartite response regulators"/>
    <property type="match status" value="1"/>
</dbReference>
<dbReference type="Gene3D" id="3.40.50.2300">
    <property type="match status" value="1"/>
</dbReference>
<dbReference type="CDD" id="cd00383">
    <property type="entry name" value="trans_reg_C"/>
    <property type="match status" value="1"/>
</dbReference>
<accession>A0ABS2WSE1</accession>
<evidence type="ECO:0000259" key="8">
    <source>
        <dbReference type="PROSITE" id="PS50110"/>
    </source>
</evidence>
<dbReference type="SMART" id="SM00448">
    <property type="entry name" value="REC"/>
    <property type="match status" value="1"/>
</dbReference>
<comment type="caution">
    <text evidence="10">The sequence shown here is derived from an EMBL/GenBank/DDBJ whole genome shotgun (WGS) entry which is preliminary data.</text>
</comment>
<keyword evidence="11" id="KW-1185">Reference proteome</keyword>
<dbReference type="InterPro" id="IPR036388">
    <property type="entry name" value="WH-like_DNA-bd_sf"/>
</dbReference>
<dbReference type="Gene3D" id="1.10.10.10">
    <property type="entry name" value="Winged helix-like DNA-binding domain superfamily/Winged helix DNA-binding domain"/>
    <property type="match status" value="1"/>
</dbReference>
<dbReference type="PROSITE" id="PS50110">
    <property type="entry name" value="RESPONSE_REGULATORY"/>
    <property type="match status" value="1"/>
</dbReference>
<dbReference type="Pfam" id="PF00486">
    <property type="entry name" value="Trans_reg_C"/>
    <property type="match status" value="1"/>
</dbReference>
<keyword evidence="4 7" id="KW-0238">DNA-binding</keyword>
<evidence type="ECO:0000259" key="9">
    <source>
        <dbReference type="PROSITE" id="PS51755"/>
    </source>
</evidence>
<dbReference type="PANTHER" id="PTHR48111:SF22">
    <property type="entry name" value="REGULATOR OF RPOS"/>
    <property type="match status" value="1"/>
</dbReference>
<evidence type="ECO:0000256" key="1">
    <source>
        <dbReference type="ARBA" id="ARBA00022553"/>
    </source>
</evidence>